<name>A0A2M6WZI3_9BACT</name>
<comment type="cofactor">
    <cofactor evidence="1">
        <name>pyridoxal 5'-phosphate</name>
        <dbReference type="ChEBI" id="CHEBI:597326"/>
    </cofactor>
</comment>
<gene>
    <name evidence="7" type="ORF">COT71_01955</name>
</gene>
<dbReference type="InterPro" id="IPR015424">
    <property type="entry name" value="PyrdxlP-dep_Trfase"/>
</dbReference>
<keyword evidence="5" id="KW-0663">Pyridoxal phosphate</keyword>
<evidence type="ECO:0000259" key="6">
    <source>
        <dbReference type="Pfam" id="PF00155"/>
    </source>
</evidence>
<dbReference type="GO" id="GO:0006520">
    <property type="term" value="P:amino acid metabolic process"/>
    <property type="evidence" value="ECO:0007669"/>
    <property type="project" value="InterPro"/>
</dbReference>
<evidence type="ECO:0000256" key="4">
    <source>
        <dbReference type="ARBA" id="ARBA00022679"/>
    </source>
</evidence>
<feature type="domain" description="Aminotransferase class I/classII large" evidence="6">
    <location>
        <begin position="45"/>
        <end position="367"/>
    </location>
</feature>
<dbReference type="GO" id="GO:0030170">
    <property type="term" value="F:pyridoxal phosphate binding"/>
    <property type="evidence" value="ECO:0007669"/>
    <property type="project" value="InterPro"/>
</dbReference>
<dbReference type="SUPFAM" id="SSF53383">
    <property type="entry name" value="PLP-dependent transferases"/>
    <property type="match status" value="1"/>
</dbReference>
<evidence type="ECO:0000313" key="7">
    <source>
        <dbReference type="EMBL" id="PIT98213.1"/>
    </source>
</evidence>
<dbReference type="EMBL" id="PEZP01000023">
    <property type="protein sequence ID" value="PIT98213.1"/>
    <property type="molecule type" value="Genomic_DNA"/>
</dbReference>
<dbReference type="Proteomes" id="UP000230731">
    <property type="component" value="Unassembled WGS sequence"/>
</dbReference>
<dbReference type="GO" id="GO:0008483">
    <property type="term" value="F:transaminase activity"/>
    <property type="evidence" value="ECO:0007669"/>
    <property type="project" value="UniProtKB-KW"/>
</dbReference>
<evidence type="ECO:0000256" key="1">
    <source>
        <dbReference type="ARBA" id="ARBA00001933"/>
    </source>
</evidence>
<protein>
    <recommendedName>
        <fullName evidence="6">Aminotransferase class I/classII large domain-containing protein</fullName>
    </recommendedName>
</protein>
<evidence type="ECO:0000256" key="5">
    <source>
        <dbReference type="ARBA" id="ARBA00022898"/>
    </source>
</evidence>
<accession>A0A2M6WZI3</accession>
<proteinExistence type="inferred from homology"/>
<dbReference type="InterPro" id="IPR050596">
    <property type="entry name" value="AspAT/PAT-like"/>
</dbReference>
<dbReference type="InterPro" id="IPR004839">
    <property type="entry name" value="Aminotransferase_I/II_large"/>
</dbReference>
<dbReference type="InterPro" id="IPR015421">
    <property type="entry name" value="PyrdxlP-dep_Trfase_major"/>
</dbReference>
<dbReference type="AlphaFoldDB" id="A0A2M6WZI3"/>
<dbReference type="PANTHER" id="PTHR46383">
    <property type="entry name" value="ASPARTATE AMINOTRANSFERASE"/>
    <property type="match status" value="1"/>
</dbReference>
<dbReference type="PANTHER" id="PTHR46383:SF1">
    <property type="entry name" value="ASPARTATE AMINOTRANSFERASE"/>
    <property type="match status" value="1"/>
</dbReference>
<evidence type="ECO:0000256" key="3">
    <source>
        <dbReference type="ARBA" id="ARBA00022576"/>
    </source>
</evidence>
<reference evidence="8" key="1">
    <citation type="submission" date="2017-09" db="EMBL/GenBank/DDBJ databases">
        <title>Depth-based differentiation of microbial function through sediment-hosted aquifers and enrichment of novel symbionts in the deep terrestrial subsurface.</title>
        <authorList>
            <person name="Probst A.J."/>
            <person name="Ladd B."/>
            <person name="Jarett J.K."/>
            <person name="Geller-Mcgrath D.E."/>
            <person name="Sieber C.M.K."/>
            <person name="Emerson J.B."/>
            <person name="Anantharaman K."/>
            <person name="Thomas B.C."/>
            <person name="Malmstrom R."/>
            <person name="Stieglmeier M."/>
            <person name="Klingl A."/>
            <person name="Woyke T."/>
            <person name="Ryan C.M."/>
            <person name="Banfield J.F."/>
        </authorList>
    </citation>
    <scope>NUCLEOTIDE SEQUENCE [LARGE SCALE GENOMIC DNA]</scope>
</reference>
<sequence length="379" mass="41776">MSKAPFVRDIPALAVAAGAVDMSQGVVHCPPPREFLDILSARFNERHLHVYGSPQGNPAYRAAVAQLASEGGAKISPEMILATNGVTGGLTAALLSHLQAGEAVGLCEPFFPAHDWLVRALHFVPQYVPYREDWSLDAAAVLKMIPQVRALVLVNPANPSGTVLAAEDLTQVYAACREHDVLLIVDEVYRDFVWEGEHASLLELTDDYSHLVVVRSWSKNLALAGWRIGYAVSSSERVRAMTQPPHEALYVGAPGPVQDVVAELLDRHRPIVDEFIRGLLTLYRQNRQTVIEAFRAYGMDPVPKEGAYYMLIRHNRERDIAAMQELLDKGIAVAPGVPFFRPGTKDTGYIRVHFALSESDRRRAAEILFSNNASPQSLI</sequence>
<keyword evidence="4" id="KW-0808">Transferase</keyword>
<comment type="caution">
    <text evidence="7">The sequence shown here is derived from an EMBL/GenBank/DDBJ whole genome shotgun (WGS) entry which is preliminary data.</text>
</comment>
<dbReference type="Gene3D" id="3.40.640.10">
    <property type="entry name" value="Type I PLP-dependent aspartate aminotransferase-like (Major domain)"/>
    <property type="match status" value="1"/>
</dbReference>
<dbReference type="CDD" id="cd00609">
    <property type="entry name" value="AAT_like"/>
    <property type="match status" value="1"/>
</dbReference>
<dbReference type="Pfam" id="PF00155">
    <property type="entry name" value="Aminotran_1_2"/>
    <property type="match status" value="1"/>
</dbReference>
<keyword evidence="3" id="KW-0032">Aminotransferase</keyword>
<evidence type="ECO:0000313" key="8">
    <source>
        <dbReference type="Proteomes" id="UP000230731"/>
    </source>
</evidence>
<organism evidence="7 8">
    <name type="scientific">Candidatus Andersenbacteria bacterium CG10_big_fil_rev_8_21_14_0_10_54_11</name>
    <dbReference type="NCBI Taxonomy" id="1974485"/>
    <lineage>
        <taxon>Bacteria</taxon>
        <taxon>Candidatus Anderseniibacteriota</taxon>
    </lineage>
</organism>
<comment type="similarity">
    <text evidence="2">Belongs to the class-I pyridoxal-phosphate-dependent aminotransferase family.</text>
</comment>
<evidence type="ECO:0000256" key="2">
    <source>
        <dbReference type="ARBA" id="ARBA00007441"/>
    </source>
</evidence>